<keyword evidence="3" id="KW-1185">Reference proteome</keyword>
<dbReference type="AlphaFoldDB" id="A0AAV9PV36"/>
<proteinExistence type="predicted"/>
<dbReference type="Proteomes" id="UP001345827">
    <property type="component" value="Unassembled WGS sequence"/>
</dbReference>
<dbReference type="EMBL" id="JAXLQG010000021">
    <property type="protein sequence ID" value="KAK5529708.1"/>
    <property type="molecule type" value="Genomic_DNA"/>
</dbReference>
<evidence type="ECO:0000313" key="2">
    <source>
        <dbReference type="EMBL" id="KAK5529708.1"/>
    </source>
</evidence>
<feature type="compositionally biased region" description="Basic and acidic residues" evidence="1">
    <location>
        <begin position="55"/>
        <end position="68"/>
    </location>
</feature>
<accession>A0AAV9PV36</accession>
<organism evidence="2 3">
    <name type="scientific">Vermiconidia calcicola</name>
    <dbReference type="NCBI Taxonomy" id="1690605"/>
    <lineage>
        <taxon>Eukaryota</taxon>
        <taxon>Fungi</taxon>
        <taxon>Dikarya</taxon>
        <taxon>Ascomycota</taxon>
        <taxon>Pezizomycotina</taxon>
        <taxon>Dothideomycetes</taxon>
        <taxon>Dothideomycetidae</taxon>
        <taxon>Mycosphaerellales</taxon>
        <taxon>Extremaceae</taxon>
        <taxon>Vermiconidia</taxon>
    </lineage>
</organism>
<evidence type="ECO:0000313" key="3">
    <source>
        <dbReference type="Proteomes" id="UP001345827"/>
    </source>
</evidence>
<gene>
    <name evidence="2" type="ORF">LTR25_009487</name>
</gene>
<evidence type="ECO:0000256" key="1">
    <source>
        <dbReference type="SAM" id="MobiDB-lite"/>
    </source>
</evidence>
<sequence length="80" mass="8862">MSDANATDKYPEHPANLKAQQKQEEYEERKAHSNSGSNTHSGQGMEYVTRKNHSSRKDEEGKGHEVPHGGHGGSSIPNHR</sequence>
<protein>
    <submittedName>
        <fullName evidence="2">Uncharacterized protein</fullName>
    </submittedName>
</protein>
<feature type="region of interest" description="Disordered" evidence="1">
    <location>
        <begin position="1"/>
        <end position="80"/>
    </location>
</feature>
<feature type="compositionally biased region" description="Polar residues" evidence="1">
    <location>
        <begin position="33"/>
        <end position="42"/>
    </location>
</feature>
<reference evidence="2 3" key="1">
    <citation type="submission" date="2023-06" db="EMBL/GenBank/DDBJ databases">
        <title>Black Yeasts Isolated from many extreme environments.</title>
        <authorList>
            <person name="Coleine C."/>
            <person name="Stajich J.E."/>
            <person name="Selbmann L."/>
        </authorList>
    </citation>
    <scope>NUCLEOTIDE SEQUENCE [LARGE SCALE GENOMIC DNA]</scope>
    <source>
        <strain evidence="2 3">CCFEE 5887</strain>
    </source>
</reference>
<feature type="compositionally biased region" description="Basic and acidic residues" evidence="1">
    <location>
        <begin position="21"/>
        <end position="31"/>
    </location>
</feature>
<name>A0AAV9PV36_9PEZI</name>
<comment type="caution">
    <text evidence="2">The sequence shown here is derived from an EMBL/GenBank/DDBJ whole genome shotgun (WGS) entry which is preliminary data.</text>
</comment>